<name>A0ABR9IFV5_9PSEU</name>
<dbReference type="InterPro" id="IPR036259">
    <property type="entry name" value="MFS_trans_sf"/>
</dbReference>
<comment type="caution">
    <text evidence="7">The sequence shown here is derived from an EMBL/GenBank/DDBJ whole genome shotgun (WGS) entry which is preliminary data.</text>
</comment>
<evidence type="ECO:0000256" key="1">
    <source>
        <dbReference type="ARBA" id="ARBA00004651"/>
    </source>
</evidence>
<feature type="transmembrane region" description="Helical" evidence="5">
    <location>
        <begin position="249"/>
        <end position="268"/>
    </location>
</feature>
<evidence type="ECO:0000256" key="4">
    <source>
        <dbReference type="ARBA" id="ARBA00023136"/>
    </source>
</evidence>
<sequence length="407" mass="40309">MSLGVYRSVLATPHAAKFAAACFVARVPMAMRAIACLMLVSALTGSYALAGAVSGVLGGAESVGYLLTARQADRWGQRPVILVSTVVHVTALVALVATVSWGAPGWTYFTAAVVAGLATVPYGSFVRARWAVAAGSPDALQSAYALEAVLDELIYVVGPLVAVALATQVWRGAGVFGAAALVTAGGLALAAQRRTAPPPSPRGTAIGGRILRQGGMWVVAAVYFVVGTYASALEPAVIAFARAHGAPGFAGVLLALITVGSALAGAGYGARKWSWSRPRLLVAVTTLLCAGSVPLIFADSVAVLAGCILLAGIGLSPVLVTASALISSLVGRSALNTAFAAAGSAASVGTAVGTAVSGVLLDWSGVPATFGFATAVAGLGIVVSVAGRKALAVPAPDAEPEPAPAAG</sequence>
<keyword evidence="4 5" id="KW-0472">Membrane</keyword>
<dbReference type="InterPro" id="IPR011701">
    <property type="entry name" value="MFS"/>
</dbReference>
<feature type="transmembrane region" description="Helical" evidence="5">
    <location>
        <begin position="338"/>
        <end position="360"/>
    </location>
</feature>
<evidence type="ECO:0000313" key="7">
    <source>
        <dbReference type="EMBL" id="MBE1501832.1"/>
    </source>
</evidence>
<dbReference type="EMBL" id="JADBEG010000001">
    <property type="protein sequence ID" value="MBE1501832.1"/>
    <property type="molecule type" value="Genomic_DNA"/>
</dbReference>
<dbReference type="RefSeq" id="WP_086858372.1">
    <property type="nucleotide sequence ID" value="NZ_JADBEG010000001.1"/>
</dbReference>
<dbReference type="PANTHER" id="PTHR23542:SF1">
    <property type="entry name" value="MAJOR FACILITATOR SUPERFAMILY (MFS) PROFILE DOMAIN-CONTAINING PROTEIN"/>
    <property type="match status" value="1"/>
</dbReference>
<evidence type="ECO:0000256" key="3">
    <source>
        <dbReference type="ARBA" id="ARBA00022989"/>
    </source>
</evidence>
<dbReference type="Gene3D" id="1.20.1250.20">
    <property type="entry name" value="MFS general substrate transporter like domains"/>
    <property type="match status" value="2"/>
</dbReference>
<accession>A0ABR9IFV5</accession>
<keyword evidence="2 5" id="KW-0812">Transmembrane</keyword>
<gene>
    <name evidence="7" type="ORF">H4696_008932</name>
</gene>
<comment type="subcellular location">
    <subcellularLocation>
        <location evidence="1">Cell membrane</location>
        <topology evidence="1">Multi-pass membrane protein</topology>
    </subcellularLocation>
</comment>
<dbReference type="InterPro" id="IPR020846">
    <property type="entry name" value="MFS_dom"/>
</dbReference>
<evidence type="ECO:0000256" key="2">
    <source>
        <dbReference type="ARBA" id="ARBA00022692"/>
    </source>
</evidence>
<feature type="transmembrane region" description="Helical" evidence="5">
    <location>
        <begin position="366"/>
        <end position="386"/>
    </location>
</feature>
<feature type="transmembrane region" description="Helical" evidence="5">
    <location>
        <begin position="105"/>
        <end position="123"/>
    </location>
</feature>
<feature type="domain" description="Major facilitator superfamily (MFS) profile" evidence="6">
    <location>
        <begin position="215"/>
        <end position="407"/>
    </location>
</feature>
<dbReference type="PROSITE" id="PS50850">
    <property type="entry name" value="MFS"/>
    <property type="match status" value="1"/>
</dbReference>
<dbReference type="Proteomes" id="UP000631670">
    <property type="component" value="Unassembled WGS sequence"/>
</dbReference>
<organism evidence="7 8">
    <name type="scientific">Amycolatopsis lexingtonensis</name>
    <dbReference type="NCBI Taxonomy" id="218822"/>
    <lineage>
        <taxon>Bacteria</taxon>
        <taxon>Bacillati</taxon>
        <taxon>Actinomycetota</taxon>
        <taxon>Actinomycetes</taxon>
        <taxon>Pseudonocardiales</taxon>
        <taxon>Pseudonocardiaceae</taxon>
        <taxon>Amycolatopsis</taxon>
    </lineage>
</organism>
<feature type="transmembrane region" description="Helical" evidence="5">
    <location>
        <begin position="47"/>
        <end position="68"/>
    </location>
</feature>
<keyword evidence="8" id="KW-1185">Reference proteome</keyword>
<keyword evidence="3 5" id="KW-1133">Transmembrane helix</keyword>
<feature type="transmembrane region" description="Helical" evidence="5">
    <location>
        <begin position="80"/>
        <end position="99"/>
    </location>
</feature>
<dbReference type="Pfam" id="PF07690">
    <property type="entry name" value="MFS_1"/>
    <property type="match status" value="1"/>
</dbReference>
<feature type="transmembrane region" description="Helical" evidence="5">
    <location>
        <begin position="280"/>
        <end position="297"/>
    </location>
</feature>
<evidence type="ECO:0000313" key="8">
    <source>
        <dbReference type="Proteomes" id="UP000631670"/>
    </source>
</evidence>
<feature type="transmembrane region" description="Helical" evidence="5">
    <location>
        <begin position="144"/>
        <end position="166"/>
    </location>
</feature>
<dbReference type="SUPFAM" id="SSF103473">
    <property type="entry name" value="MFS general substrate transporter"/>
    <property type="match status" value="1"/>
</dbReference>
<dbReference type="PANTHER" id="PTHR23542">
    <property type="match status" value="1"/>
</dbReference>
<protein>
    <submittedName>
        <fullName evidence="7">MFS family permease</fullName>
    </submittedName>
</protein>
<reference evidence="7 8" key="1">
    <citation type="submission" date="2020-10" db="EMBL/GenBank/DDBJ databases">
        <title>Sequencing the genomes of 1000 actinobacteria strains.</title>
        <authorList>
            <person name="Klenk H.-P."/>
        </authorList>
    </citation>
    <scope>NUCLEOTIDE SEQUENCE [LARGE SCALE GENOMIC DNA]</scope>
    <source>
        <strain evidence="7 8">DSM 44653</strain>
    </source>
</reference>
<evidence type="ECO:0000259" key="6">
    <source>
        <dbReference type="PROSITE" id="PS50850"/>
    </source>
</evidence>
<feature type="transmembrane region" description="Helical" evidence="5">
    <location>
        <begin position="303"/>
        <end position="326"/>
    </location>
</feature>
<proteinExistence type="predicted"/>
<evidence type="ECO:0000256" key="5">
    <source>
        <dbReference type="SAM" id="Phobius"/>
    </source>
</evidence>
<feature type="transmembrane region" description="Helical" evidence="5">
    <location>
        <begin position="172"/>
        <end position="190"/>
    </location>
</feature>